<comment type="subcellular location">
    <subcellularLocation>
        <location evidence="1">Cell membrane</location>
        <topology evidence="1">Multi-pass membrane protein</topology>
    </subcellularLocation>
</comment>
<feature type="transmembrane region" description="Helical" evidence="6">
    <location>
        <begin position="403"/>
        <end position="430"/>
    </location>
</feature>
<evidence type="ECO:0000256" key="1">
    <source>
        <dbReference type="ARBA" id="ARBA00004651"/>
    </source>
</evidence>
<evidence type="ECO:0000256" key="2">
    <source>
        <dbReference type="ARBA" id="ARBA00022475"/>
    </source>
</evidence>
<feature type="domain" description="ABC3 transporter permease C-terminal" evidence="7">
    <location>
        <begin position="67"/>
        <end position="183"/>
    </location>
</feature>
<keyword evidence="3 6" id="KW-0812">Transmembrane</keyword>
<dbReference type="AlphaFoldDB" id="A0A923LTB9"/>
<name>A0A923LTB9_9FIRM</name>
<gene>
    <name evidence="8" type="ORF">H8S45_05560</name>
</gene>
<dbReference type="GO" id="GO:0005886">
    <property type="term" value="C:plasma membrane"/>
    <property type="evidence" value="ECO:0007669"/>
    <property type="project" value="UniProtKB-SubCell"/>
</dbReference>
<evidence type="ECO:0000259" key="7">
    <source>
        <dbReference type="Pfam" id="PF02687"/>
    </source>
</evidence>
<feature type="transmembrane region" description="Helical" evidence="6">
    <location>
        <begin position="104"/>
        <end position="135"/>
    </location>
</feature>
<keyword evidence="2" id="KW-1003">Cell membrane</keyword>
<accession>A0A923LTB9</accession>
<evidence type="ECO:0000256" key="3">
    <source>
        <dbReference type="ARBA" id="ARBA00022692"/>
    </source>
</evidence>
<proteinExistence type="predicted"/>
<evidence type="ECO:0000313" key="8">
    <source>
        <dbReference type="EMBL" id="MBC5724925.1"/>
    </source>
</evidence>
<dbReference type="InterPro" id="IPR003838">
    <property type="entry name" value="ABC3_permease_C"/>
</dbReference>
<keyword evidence="5 6" id="KW-0472">Membrane</keyword>
<feature type="transmembrane region" description="Helical" evidence="6">
    <location>
        <begin position="20"/>
        <end position="43"/>
    </location>
</feature>
<feature type="transmembrane region" description="Helical" evidence="6">
    <location>
        <begin position="63"/>
        <end position="83"/>
    </location>
</feature>
<dbReference type="InterPro" id="IPR052536">
    <property type="entry name" value="ABC-4_Integral_Memb_Prot"/>
</dbReference>
<dbReference type="EMBL" id="JACOPL010000004">
    <property type="protein sequence ID" value="MBC5724925.1"/>
    <property type="molecule type" value="Genomic_DNA"/>
</dbReference>
<dbReference type="Proteomes" id="UP000606499">
    <property type="component" value="Unassembled WGS sequence"/>
</dbReference>
<dbReference type="Pfam" id="PF02687">
    <property type="entry name" value="FtsX"/>
    <property type="match status" value="1"/>
</dbReference>
<organism evidence="8 9">
    <name type="scientific">Agathobaculum faecis</name>
    <dbReference type="NCBI Taxonomy" id="2763013"/>
    <lineage>
        <taxon>Bacteria</taxon>
        <taxon>Bacillati</taxon>
        <taxon>Bacillota</taxon>
        <taxon>Clostridia</taxon>
        <taxon>Eubacteriales</taxon>
        <taxon>Butyricicoccaceae</taxon>
        <taxon>Agathobaculum</taxon>
    </lineage>
</organism>
<dbReference type="RefSeq" id="WP_186949788.1">
    <property type="nucleotide sequence ID" value="NZ_JACOPL010000004.1"/>
</dbReference>
<comment type="caution">
    <text evidence="8">The sequence shown here is derived from an EMBL/GenBank/DDBJ whole genome shotgun (WGS) entry which is preliminary data.</text>
</comment>
<feature type="transmembrane region" description="Helical" evidence="6">
    <location>
        <begin position="231"/>
        <end position="254"/>
    </location>
</feature>
<dbReference type="PANTHER" id="PTHR46795">
    <property type="entry name" value="ABC TRANSPORTER PERMEASE-RELATED-RELATED"/>
    <property type="match status" value="1"/>
</dbReference>
<keyword evidence="9" id="KW-1185">Reference proteome</keyword>
<feature type="transmembrane region" description="Helical" evidence="6">
    <location>
        <begin position="201"/>
        <end position="219"/>
    </location>
</feature>
<feature type="transmembrane region" description="Helical" evidence="6">
    <location>
        <begin position="155"/>
        <end position="180"/>
    </location>
</feature>
<evidence type="ECO:0000256" key="5">
    <source>
        <dbReference type="ARBA" id="ARBA00023136"/>
    </source>
</evidence>
<feature type="transmembrane region" description="Helical" evidence="6">
    <location>
        <begin position="287"/>
        <end position="310"/>
    </location>
</feature>
<feature type="transmembrane region" description="Helical" evidence="6">
    <location>
        <begin position="436"/>
        <end position="456"/>
    </location>
</feature>
<reference evidence="8" key="1">
    <citation type="submission" date="2020-08" db="EMBL/GenBank/DDBJ databases">
        <title>Genome public.</title>
        <authorList>
            <person name="Liu C."/>
            <person name="Sun Q."/>
        </authorList>
    </citation>
    <scope>NUCLEOTIDE SEQUENCE</scope>
    <source>
        <strain evidence="8">NSJ-28</strain>
    </source>
</reference>
<protein>
    <submittedName>
        <fullName evidence="8">FtsX-like permease family protein</fullName>
    </submittedName>
</protein>
<keyword evidence="4 6" id="KW-1133">Transmembrane helix</keyword>
<evidence type="ECO:0000256" key="4">
    <source>
        <dbReference type="ARBA" id="ARBA00022989"/>
    </source>
</evidence>
<feature type="transmembrane region" description="Helical" evidence="6">
    <location>
        <begin position="346"/>
        <end position="367"/>
    </location>
</feature>
<sequence>MRNTLLPRLALRGLYGNRRLYLPFLLATAFMAMVYFVIAAFVYNESFGRSIPNGGNIQILMSVGYFLMPVVLLPFLVYIYSYLLKNRSRELALYAILGLGRRHIAVILLIENTLCFALCILLGAGGGALVCPLVFRGLLAALGIPSGIVWGLSFPPLLATVKVFAACFAVLVVIGVWRAARTQPCSLLREQTQGERPMRGRLLAAILGSSCLFAAYFLSLTSGRSATLASFTLALLLVILGTYGVFTGVIAEVLRRLRKGPRFYTDASEFVVVSGLQHRLRKNAAGLVNICLFGCAALFTLCCSLCVLFGQGAVIARVGQTITNSQSGINFTNVTVEDITMMFTTLAFLGVFFVLVFLACTSLVLYYKQLSEGIEDAGRFRILRSIGLSDEMTVRTARRQLRVVFLLPLGGTLLHIAFATPFLSTFMGLISIDTPLVLYGSIALSMLVFALFYLICYQITIRAYLRTVA</sequence>
<evidence type="ECO:0000256" key="6">
    <source>
        <dbReference type="SAM" id="Phobius"/>
    </source>
</evidence>
<evidence type="ECO:0000313" key="9">
    <source>
        <dbReference type="Proteomes" id="UP000606499"/>
    </source>
</evidence>